<organism evidence="8 9">
    <name type="scientific">Cymbomonas tetramitiformis</name>
    <dbReference type="NCBI Taxonomy" id="36881"/>
    <lineage>
        <taxon>Eukaryota</taxon>
        <taxon>Viridiplantae</taxon>
        <taxon>Chlorophyta</taxon>
        <taxon>Pyramimonadophyceae</taxon>
        <taxon>Pyramimonadales</taxon>
        <taxon>Pyramimonadaceae</taxon>
        <taxon>Cymbomonas</taxon>
    </lineage>
</organism>
<dbReference type="GO" id="GO:0016705">
    <property type="term" value="F:oxidoreductase activity, acting on paired donors, with incorporation or reduction of molecular oxygen"/>
    <property type="evidence" value="ECO:0007669"/>
    <property type="project" value="InterPro"/>
</dbReference>
<dbReference type="SMART" id="SM00702">
    <property type="entry name" value="P4Hc"/>
    <property type="match status" value="1"/>
</dbReference>
<accession>A0AAE0EMG4</accession>
<dbReference type="PROSITE" id="PS51471">
    <property type="entry name" value="FE2OG_OXY"/>
    <property type="match status" value="1"/>
</dbReference>
<dbReference type="InterPro" id="IPR006620">
    <property type="entry name" value="Pro_4_hyd_alph"/>
</dbReference>
<sequence length="539" mass="59740">MQCKVMPESRFIEYKNHLRYIEADMATAQFLSVEACAKIKQVAEEEASAAGGWTADDPRTYSQSTTDIEIDKLPRLRQWLLDQGFMERIQRLYMQAFAKTITALDDAFIVKYVSGQQVSLEPHTDAGDISFMIALSTRRDYTGGGTLFHSLEDVVHLEQGQILVFHAKYFHEGMAITSGERYLLVGFCFTEEAARLVPGNLNLQLELILEPATRGSKRARLAEDSAAARGSKRARLAEDSAAVREPPSSAPLLDSVRQPECHTEGDEAFASYRLREGWQGCGLHKEAIALHAECAGQAFWLPAAAHARTALEHFAQAVLKFHGGREVCRNLEGVEFWVQLLDAEGAAPPAIPFHFDKDEAALRKTDVFRHPLRSVVTYLSHSGAPTVIFDRRISPSGELSRGKPSKAYVSYPRAGKQIAFDGRLLHGCPASLCLSQPLDGNRRASSPRMTLIVNIWSDRRPEESKRLPSSWIGRFRADTPQGALIGSRARVVELPFKLPPEGPCVENDGYGEALAAMLPATQLINQNQNDNDCIMLSFT</sequence>
<evidence type="ECO:0000259" key="7">
    <source>
        <dbReference type="PROSITE" id="PS51471"/>
    </source>
</evidence>
<feature type="domain" description="Fe2OG dioxygenase" evidence="7">
    <location>
        <begin position="103"/>
        <end position="190"/>
    </location>
</feature>
<dbReference type="GO" id="GO:0005506">
    <property type="term" value="F:iron ion binding"/>
    <property type="evidence" value="ECO:0007669"/>
    <property type="project" value="InterPro"/>
</dbReference>
<protein>
    <recommendedName>
        <fullName evidence="7">Fe2OG dioxygenase domain-containing protein</fullName>
    </recommendedName>
</protein>
<feature type="region of interest" description="Disordered" evidence="6">
    <location>
        <begin position="219"/>
        <end position="258"/>
    </location>
</feature>
<dbReference type="EMBL" id="LGRX02035636">
    <property type="protein sequence ID" value="KAK3233766.1"/>
    <property type="molecule type" value="Genomic_DNA"/>
</dbReference>
<comment type="cofactor">
    <cofactor evidence="1">
        <name>L-ascorbate</name>
        <dbReference type="ChEBI" id="CHEBI:38290"/>
    </cofactor>
</comment>
<comment type="caution">
    <text evidence="8">The sequence shown here is derived from an EMBL/GenBank/DDBJ whole genome shotgun (WGS) entry which is preliminary data.</text>
</comment>
<gene>
    <name evidence="8" type="ORF">CYMTET_55951</name>
</gene>
<evidence type="ECO:0000256" key="6">
    <source>
        <dbReference type="SAM" id="MobiDB-lite"/>
    </source>
</evidence>
<evidence type="ECO:0000313" key="9">
    <source>
        <dbReference type="Proteomes" id="UP001190700"/>
    </source>
</evidence>
<reference evidence="8 9" key="1">
    <citation type="journal article" date="2015" name="Genome Biol. Evol.">
        <title>Comparative Genomics of a Bacterivorous Green Alga Reveals Evolutionary Causalities and Consequences of Phago-Mixotrophic Mode of Nutrition.</title>
        <authorList>
            <person name="Burns J.A."/>
            <person name="Paasch A."/>
            <person name="Narechania A."/>
            <person name="Kim E."/>
        </authorList>
    </citation>
    <scope>NUCLEOTIDE SEQUENCE [LARGE SCALE GENOMIC DNA]</scope>
    <source>
        <strain evidence="8 9">PLY_AMNH</strain>
    </source>
</reference>
<dbReference type="Proteomes" id="UP001190700">
    <property type="component" value="Unassembled WGS sequence"/>
</dbReference>
<evidence type="ECO:0000256" key="5">
    <source>
        <dbReference type="ARBA" id="ARBA00023004"/>
    </source>
</evidence>
<evidence type="ECO:0000256" key="4">
    <source>
        <dbReference type="ARBA" id="ARBA00023002"/>
    </source>
</evidence>
<proteinExistence type="predicted"/>
<evidence type="ECO:0000313" key="8">
    <source>
        <dbReference type="EMBL" id="KAK3233766.1"/>
    </source>
</evidence>
<evidence type="ECO:0000256" key="3">
    <source>
        <dbReference type="ARBA" id="ARBA00022964"/>
    </source>
</evidence>
<keyword evidence="5" id="KW-0408">Iron</keyword>
<keyword evidence="4" id="KW-0560">Oxidoreductase</keyword>
<keyword evidence="9" id="KW-1185">Reference proteome</keyword>
<evidence type="ECO:0000256" key="2">
    <source>
        <dbReference type="ARBA" id="ARBA00022723"/>
    </source>
</evidence>
<evidence type="ECO:0000256" key="1">
    <source>
        <dbReference type="ARBA" id="ARBA00001961"/>
    </source>
</evidence>
<keyword evidence="3" id="KW-0223">Dioxygenase</keyword>
<dbReference type="InterPro" id="IPR005123">
    <property type="entry name" value="Oxoglu/Fe-dep_dioxygenase_dom"/>
</dbReference>
<dbReference type="AlphaFoldDB" id="A0AAE0EMG4"/>
<keyword evidence="2" id="KW-0479">Metal-binding</keyword>
<name>A0AAE0EMG4_9CHLO</name>
<dbReference type="GO" id="GO:0031418">
    <property type="term" value="F:L-ascorbic acid binding"/>
    <property type="evidence" value="ECO:0007669"/>
    <property type="project" value="InterPro"/>
</dbReference>
<dbReference type="Gene3D" id="2.60.120.620">
    <property type="entry name" value="q2cbj1_9rhob like domain"/>
    <property type="match status" value="1"/>
</dbReference>
<dbReference type="GO" id="GO:0051213">
    <property type="term" value="F:dioxygenase activity"/>
    <property type="evidence" value="ECO:0007669"/>
    <property type="project" value="UniProtKB-KW"/>
</dbReference>